<organism evidence="1">
    <name type="scientific">Yado-kari virus 1</name>
    <dbReference type="NCBI Taxonomy" id="1148496"/>
    <lineage>
        <taxon>Viruses</taxon>
        <taxon>Riboviria</taxon>
        <taxon>Orthornavirae</taxon>
        <taxon>Pisuviricota</taxon>
        <taxon>Yadokarivirales</taxon>
        <taxon>Yadokariviridae</taxon>
        <taxon>Alphayadokarivirus</taxon>
        <taxon>Alphayadokarivirus ichibani</taxon>
    </lineage>
</organism>
<dbReference type="EMBL" id="AB698497">
    <property type="protein sequence ID" value="BAM36406.1"/>
    <property type="molecule type" value="Genomic_RNA"/>
</dbReference>
<proteinExistence type="predicted"/>
<name>J7M899_9VIRU</name>
<protein>
    <submittedName>
        <fullName evidence="1">Uncharacterized protein</fullName>
    </submittedName>
</protein>
<sequence length="283" mass="32452">MEEDPTAYIPSYKCQPKVDRLITKSQRCVYARHDGSFNRLDSSRPQLMPVFTESFYYLRLVRSRTSSSLLRYTSRETSCHYYGSNCLGVIDRKQLSDTWVEKFQKPPKLPSTFTIPELNSLYKHDFSHYVIKRVNPIFCNTCNLPFSKLRLNHEVGVPHDPRLYQCTKCFSPSLASWTYPFLPYGEVPTSNFTIPQLASKIQTSAKMDCIENNHQAHLRAKKAKVDGCPLCRTFQSTHDLHVIKGVPYLQSCEICRVGLAQQMAQACSQKTNVFRPTLASGVF</sequence>
<evidence type="ECO:0000313" key="1">
    <source>
        <dbReference type="EMBL" id="BAM36406.1"/>
    </source>
</evidence>
<accession>J7M899</accession>
<reference evidence="1" key="1">
    <citation type="journal article" date="2013" name="FEMS Microbiol. Ecol.">
        <title>Appearance of mycovirus-like double-stranded RNAs in the white root rot fungus, Rosellinia necatrix, in an apple orchard.</title>
        <authorList>
            <person name="Yaegashi H."/>
            <person name="Nakamura H."/>
            <person name="Sawahata T."/>
            <person name="Sasaki A."/>
            <person name="Iwanami Y."/>
            <person name="Ito T."/>
            <person name="Kanematsu S."/>
        </authorList>
    </citation>
    <scope>NUCLEOTIDE SEQUENCE</scope>
    <source>
        <strain evidence="1">2-W1032/S6</strain>
    </source>
</reference>